<evidence type="ECO:0008006" key="3">
    <source>
        <dbReference type="Google" id="ProtNLM"/>
    </source>
</evidence>
<keyword evidence="2" id="KW-1185">Reference proteome</keyword>
<gene>
    <name evidence="1" type="ORF">BF17_19755</name>
</gene>
<reference evidence="1 2" key="1">
    <citation type="journal article" date="2014" name="Genome Announc.">
        <title>Genome Sequence of Yersinia similis Y228T, a Member of the Yersinia pseudotuberculosis Complex.</title>
        <authorList>
            <person name="Sprague L.D."/>
            <person name="Neubauer H."/>
        </authorList>
    </citation>
    <scope>NUCLEOTIDE SEQUENCE [LARGE SCALE GENOMIC DNA]</scope>
    <source>
        <strain evidence="1 2">228</strain>
    </source>
</reference>
<dbReference type="RefSeq" id="WP_025383882.1">
    <property type="nucleotide sequence ID" value="NZ_CGBP01000024.1"/>
</dbReference>
<accession>A0ABM5Q1R3</accession>
<evidence type="ECO:0000313" key="1">
    <source>
        <dbReference type="EMBL" id="AHK21253.1"/>
    </source>
</evidence>
<sequence>MFPRLTDFVPLSILTPINDDAKETSVALHDINIAVNNTDEKENSPKYVVLDNRIRQAMIDKTTGKYDKEAFTHLASTCPLVEIGVRDQLQEINSPLQCPHSVNINVENKSKDNIVINQHITYAYSAENHCGTSSSAQNNTQVSKPVIDIYCQINMAGDNDYLHNLDIKLSINFNDEFASYLNKIFNPYDILRNIWRNVIKQYEENKIDNQITDSDINFDDDEWVSDEDIALLEEFSKQKNNIEEPHKKLEFVYPENQELKWDGYFDLLPIDYFKLDAEEYELSLH</sequence>
<dbReference type="Proteomes" id="UP000019439">
    <property type="component" value="Chromosome"/>
</dbReference>
<dbReference type="EMBL" id="CP007230">
    <property type="protein sequence ID" value="AHK21253.1"/>
    <property type="molecule type" value="Genomic_DNA"/>
</dbReference>
<dbReference type="GeneID" id="96665628"/>
<protein>
    <recommendedName>
        <fullName evidence="3">Viral A-type inclusion protein</fullName>
    </recommendedName>
</protein>
<proteinExistence type="predicted"/>
<organism evidence="1 2">
    <name type="scientific">Yersinia similis</name>
    <dbReference type="NCBI Taxonomy" id="367190"/>
    <lineage>
        <taxon>Bacteria</taxon>
        <taxon>Pseudomonadati</taxon>
        <taxon>Pseudomonadota</taxon>
        <taxon>Gammaproteobacteria</taxon>
        <taxon>Enterobacterales</taxon>
        <taxon>Yersiniaceae</taxon>
        <taxon>Yersinia</taxon>
    </lineage>
</organism>
<evidence type="ECO:0000313" key="2">
    <source>
        <dbReference type="Proteomes" id="UP000019439"/>
    </source>
</evidence>
<name>A0ABM5Q1R3_9GAMM</name>